<evidence type="ECO:0000313" key="3">
    <source>
        <dbReference type="EMBL" id="MSC32531.1"/>
    </source>
</evidence>
<dbReference type="EMBL" id="WKPJ01000003">
    <property type="protein sequence ID" value="MSA88495.1"/>
    <property type="molecule type" value="Genomic_DNA"/>
</dbReference>
<proteinExistence type="predicted"/>
<feature type="transmembrane region" description="Helical" evidence="1">
    <location>
        <begin position="45"/>
        <end position="62"/>
    </location>
</feature>
<dbReference type="OrthoDB" id="3174166at2"/>
<dbReference type="GeneID" id="42455170"/>
<dbReference type="AlphaFoldDB" id="A0A6N7S4D6"/>
<evidence type="ECO:0000313" key="4">
    <source>
        <dbReference type="Proteomes" id="UP000433575"/>
    </source>
</evidence>
<evidence type="ECO:0008006" key="6">
    <source>
        <dbReference type="Google" id="ProtNLM"/>
    </source>
</evidence>
<keyword evidence="5" id="KW-1185">Reference proteome</keyword>
<dbReference type="Proteomes" id="UP000480929">
    <property type="component" value="Unassembled WGS sequence"/>
</dbReference>
<evidence type="ECO:0000256" key="1">
    <source>
        <dbReference type="SAM" id="Phobius"/>
    </source>
</evidence>
<name>A0A6N7S4D6_9FIRM</name>
<organism evidence="2 4">
    <name type="scientific">Holdemania massiliensis</name>
    <dbReference type="NCBI Taxonomy" id="1468449"/>
    <lineage>
        <taxon>Bacteria</taxon>
        <taxon>Bacillati</taxon>
        <taxon>Bacillota</taxon>
        <taxon>Erysipelotrichia</taxon>
        <taxon>Erysipelotrichales</taxon>
        <taxon>Erysipelotrichaceae</taxon>
        <taxon>Holdemania</taxon>
    </lineage>
</organism>
<protein>
    <recommendedName>
        <fullName evidence="6">Zn-finger containing protein</fullName>
    </recommendedName>
</protein>
<gene>
    <name evidence="3" type="ORF">GKD88_05295</name>
    <name evidence="2" type="ORF">GKE08_04065</name>
</gene>
<dbReference type="EMBL" id="WKPI01000006">
    <property type="protein sequence ID" value="MSC32531.1"/>
    <property type="molecule type" value="Genomic_DNA"/>
</dbReference>
<comment type="caution">
    <text evidence="2">The sequence shown here is derived from an EMBL/GenBank/DDBJ whole genome shotgun (WGS) entry which is preliminary data.</text>
</comment>
<evidence type="ECO:0000313" key="5">
    <source>
        <dbReference type="Proteomes" id="UP000480929"/>
    </source>
</evidence>
<accession>A0A6N7S4D6</accession>
<sequence>MLDKIKNSLYRFMAGRYGTDSLNNFLLFAAIAVMLINMLTLRSPFVNLLADALIFLSLFRTLSRNIWKRQKENIKYMELTRPVRSRFSLIKKNASDKEHKYFSCPHCHQTVRVPRGHGKIEITCPRCKSTFERKS</sequence>
<keyword evidence="1" id="KW-1133">Transmembrane helix</keyword>
<reference evidence="4 5" key="1">
    <citation type="journal article" date="2019" name="Nat. Med.">
        <title>A library of human gut bacterial isolates paired with longitudinal multiomics data enables mechanistic microbiome research.</title>
        <authorList>
            <person name="Poyet M."/>
            <person name="Groussin M."/>
            <person name="Gibbons S.M."/>
            <person name="Avila-Pacheco J."/>
            <person name="Jiang X."/>
            <person name="Kearney S.M."/>
            <person name="Perrotta A.R."/>
            <person name="Berdy B."/>
            <person name="Zhao S."/>
            <person name="Lieberman T.D."/>
            <person name="Swanson P.K."/>
            <person name="Smith M."/>
            <person name="Roesemann S."/>
            <person name="Alexander J.E."/>
            <person name="Rich S.A."/>
            <person name="Livny J."/>
            <person name="Vlamakis H."/>
            <person name="Clish C."/>
            <person name="Bullock K."/>
            <person name="Deik A."/>
            <person name="Scott J."/>
            <person name="Pierce K.A."/>
            <person name="Xavier R.J."/>
            <person name="Alm E.J."/>
        </authorList>
    </citation>
    <scope>NUCLEOTIDE SEQUENCE [LARGE SCALE GENOMIC DNA]</scope>
    <source>
        <strain evidence="2 4">BIOML-A4</strain>
        <strain evidence="3 5">BIOML-A5</strain>
    </source>
</reference>
<feature type="transmembrane region" description="Helical" evidence="1">
    <location>
        <begin position="21"/>
        <end position="39"/>
    </location>
</feature>
<dbReference type="RefSeq" id="WP_020223275.1">
    <property type="nucleotide sequence ID" value="NZ_AP031450.1"/>
</dbReference>
<keyword evidence="1" id="KW-0812">Transmembrane</keyword>
<dbReference type="Proteomes" id="UP000433575">
    <property type="component" value="Unassembled WGS sequence"/>
</dbReference>
<keyword evidence="1" id="KW-0472">Membrane</keyword>
<evidence type="ECO:0000313" key="2">
    <source>
        <dbReference type="EMBL" id="MSA88495.1"/>
    </source>
</evidence>